<evidence type="ECO:0000313" key="1">
    <source>
        <dbReference type="EMBL" id="NME44894.1"/>
    </source>
</evidence>
<reference evidence="1 2" key="1">
    <citation type="submission" date="2020-04" db="EMBL/GenBank/DDBJ databases">
        <authorList>
            <person name="Hitch T.C.A."/>
            <person name="Wylensek D."/>
            <person name="Clavel T."/>
        </authorList>
    </citation>
    <scope>NUCLEOTIDE SEQUENCE [LARGE SCALE GENOMIC DNA]</scope>
    <source>
        <strain evidence="1 2">BSM-383-APC-22F</strain>
    </source>
</reference>
<dbReference type="InterPro" id="IPR015422">
    <property type="entry name" value="PyrdxlP-dep_Trfase_small"/>
</dbReference>
<evidence type="ECO:0000313" key="2">
    <source>
        <dbReference type="Proteomes" id="UP000540014"/>
    </source>
</evidence>
<protein>
    <submittedName>
        <fullName evidence="1">Cystathionine beta-lyase</fullName>
    </submittedName>
</protein>
<proteinExistence type="predicted"/>
<feature type="non-terminal residue" evidence="1">
    <location>
        <position position="1"/>
    </location>
</feature>
<dbReference type="SUPFAM" id="SSF53383">
    <property type="entry name" value="PLP-dependent transferases"/>
    <property type="match status" value="1"/>
</dbReference>
<keyword evidence="1" id="KW-0456">Lyase</keyword>
<dbReference type="InterPro" id="IPR015424">
    <property type="entry name" value="PyrdxlP-dep_Trfase"/>
</dbReference>
<accession>A0A7X9NIL8</accession>
<dbReference type="EMBL" id="JABAFR010000019">
    <property type="protein sequence ID" value="NME44894.1"/>
    <property type="molecule type" value="Genomic_DNA"/>
</dbReference>
<gene>
    <name evidence="1" type="ORF">HF861_08360</name>
</gene>
<organism evidence="1 2">
    <name type="scientific">Faecalicoccus pleomorphus</name>
    <dbReference type="NCBI Taxonomy" id="1323"/>
    <lineage>
        <taxon>Bacteria</taxon>
        <taxon>Bacillati</taxon>
        <taxon>Bacillota</taxon>
        <taxon>Erysipelotrichia</taxon>
        <taxon>Erysipelotrichales</taxon>
        <taxon>Erysipelotrichaceae</taxon>
        <taxon>Faecalicoccus</taxon>
    </lineage>
</organism>
<dbReference type="AlphaFoldDB" id="A0A7X9NIL8"/>
<dbReference type="Proteomes" id="UP000540014">
    <property type="component" value="Unassembled WGS sequence"/>
</dbReference>
<dbReference type="Gene3D" id="3.90.1150.10">
    <property type="entry name" value="Aspartate Aminotransferase, domain 1"/>
    <property type="match status" value="1"/>
</dbReference>
<comment type="caution">
    <text evidence="1">The sequence shown here is derived from an EMBL/GenBank/DDBJ whole genome shotgun (WGS) entry which is preliminary data.</text>
</comment>
<dbReference type="GO" id="GO:0016829">
    <property type="term" value="F:lyase activity"/>
    <property type="evidence" value="ECO:0007669"/>
    <property type="project" value="UniProtKB-KW"/>
</dbReference>
<sequence>IQEAKLGLNNGGDFERGLEGYMRLNVACPRSVLRQAMKQLEKAVNSRNERK</sequence>
<name>A0A7X9NIL8_9FIRM</name>